<comment type="caution">
    <text evidence="2">The sequence shown here is derived from an EMBL/GenBank/DDBJ whole genome shotgun (WGS) entry which is preliminary data.</text>
</comment>
<sequence>MEAQPHTFQDFKNLLIPQQTVRGLEETIRQQVWAAWQQRLEQNTIRQVVIMLRLSGSFGLYRSETTVWRKSISSYRFLWFMFFVTLYHRILSRFTVPLDID</sequence>
<accession>A0ABV0T8U7</accession>
<gene>
    <name evidence="2" type="ORF">ILYODFUR_011403</name>
</gene>
<keyword evidence="3" id="KW-1185">Reference proteome</keyword>
<keyword evidence="1" id="KW-1133">Transmembrane helix</keyword>
<feature type="transmembrane region" description="Helical" evidence="1">
    <location>
        <begin position="77"/>
        <end position="96"/>
    </location>
</feature>
<keyword evidence="1" id="KW-0812">Transmembrane</keyword>
<protein>
    <submittedName>
        <fullName evidence="2">Uncharacterized protein</fullName>
    </submittedName>
</protein>
<name>A0ABV0T8U7_9TELE</name>
<evidence type="ECO:0000256" key="1">
    <source>
        <dbReference type="SAM" id="Phobius"/>
    </source>
</evidence>
<reference evidence="2 3" key="1">
    <citation type="submission" date="2021-06" db="EMBL/GenBank/DDBJ databases">
        <authorList>
            <person name="Palmer J.M."/>
        </authorList>
    </citation>
    <scope>NUCLEOTIDE SEQUENCE [LARGE SCALE GENOMIC DNA]</scope>
    <source>
        <strain evidence="3">if_2019</strain>
        <tissue evidence="2">Muscle</tissue>
    </source>
</reference>
<organism evidence="2 3">
    <name type="scientific">Ilyodon furcidens</name>
    <name type="common">goldbreast splitfin</name>
    <dbReference type="NCBI Taxonomy" id="33524"/>
    <lineage>
        <taxon>Eukaryota</taxon>
        <taxon>Metazoa</taxon>
        <taxon>Chordata</taxon>
        <taxon>Craniata</taxon>
        <taxon>Vertebrata</taxon>
        <taxon>Euteleostomi</taxon>
        <taxon>Actinopterygii</taxon>
        <taxon>Neopterygii</taxon>
        <taxon>Teleostei</taxon>
        <taxon>Neoteleostei</taxon>
        <taxon>Acanthomorphata</taxon>
        <taxon>Ovalentaria</taxon>
        <taxon>Atherinomorphae</taxon>
        <taxon>Cyprinodontiformes</taxon>
        <taxon>Goodeidae</taxon>
        <taxon>Ilyodon</taxon>
    </lineage>
</organism>
<evidence type="ECO:0000313" key="3">
    <source>
        <dbReference type="Proteomes" id="UP001482620"/>
    </source>
</evidence>
<proteinExistence type="predicted"/>
<evidence type="ECO:0000313" key="2">
    <source>
        <dbReference type="EMBL" id="MEQ2228687.1"/>
    </source>
</evidence>
<dbReference type="EMBL" id="JAHRIQ010024031">
    <property type="protein sequence ID" value="MEQ2228687.1"/>
    <property type="molecule type" value="Genomic_DNA"/>
</dbReference>
<dbReference type="Proteomes" id="UP001482620">
    <property type="component" value="Unassembled WGS sequence"/>
</dbReference>
<keyword evidence="1" id="KW-0472">Membrane</keyword>